<dbReference type="EMBL" id="VYKL01000058">
    <property type="protein sequence ID" value="KAA9012840.1"/>
    <property type="molecule type" value="Genomic_DNA"/>
</dbReference>
<comment type="caution">
    <text evidence="2">The sequence shown here is derived from an EMBL/GenBank/DDBJ whole genome shotgun (WGS) entry which is preliminary data.</text>
</comment>
<dbReference type="GO" id="GO:0008146">
    <property type="term" value="F:sulfotransferase activity"/>
    <property type="evidence" value="ECO:0007669"/>
    <property type="project" value="TreeGrafter"/>
</dbReference>
<dbReference type="Gene3D" id="3.40.50.720">
    <property type="entry name" value="NAD(P)-binding Rossmann-like Domain"/>
    <property type="match status" value="1"/>
</dbReference>
<name>A0A5J5GX55_9BACI</name>
<sequence length="435" mass="49379">MKMEQLDVVQSFILSMELILPKYMEEYEIEKVKEDTVQITDSYGFEMLFIISERFPAVAPTILVTAEGQTDQVQTLWDLEIRDVTERMDKMISQFLVPPGPYRKAFGINGFVFNQDFEGSKEAWPVIYTGRNESKEMNNFRNQMLSRVPERLANELKDKVVLIVGAGSVGSYIAEQFARNGVECFIFIDPDSVELTNLSRTMYTLHDIGMSKVSALSRRLMNINPAVQIEGYAIRIEDFQTHEFSQVVERADLIIAATDDMNTQYHINRFSYAKDKACLFVGLYNGAKGGEVIMTIPEVTACYRCAAPNRINGARDTDYGTGRLNGVVAINSDIHHVSSAGVKLGLAILSCNSKGLELRNFLMKLLEKNYSYLTMSMEDNYLYFPRIFKEVEGQYAYQSYWISPERNPECPICGNQEHRLCPDDIPLTAPETSSL</sequence>
<keyword evidence="2" id="KW-0548">Nucleotidyltransferase</keyword>
<organism evidence="2 3">
    <name type="scientific">Niallia endozanthoxylica</name>
    <dbReference type="NCBI Taxonomy" id="2036016"/>
    <lineage>
        <taxon>Bacteria</taxon>
        <taxon>Bacillati</taxon>
        <taxon>Bacillota</taxon>
        <taxon>Bacilli</taxon>
        <taxon>Bacillales</taxon>
        <taxon>Bacillaceae</taxon>
        <taxon>Niallia</taxon>
    </lineage>
</organism>
<dbReference type="GO" id="GO:0016779">
    <property type="term" value="F:nucleotidyltransferase activity"/>
    <property type="evidence" value="ECO:0007669"/>
    <property type="project" value="UniProtKB-KW"/>
</dbReference>
<proteinExistence type="predicted"/>
<evidence type="ECO:0000313" key="2">
    <source>
        <dbReference type="EMBL" id="KAA9012840.1"/>
    </source>
</evidence>
<keyword evidence="3" id="KW-1185">Reference proteome</keyword>
<dbReference type="OrthoDB" id="9804286at2"/>
<protein>
    <submittedName>
        <fullName evidence="2">ThiF family adenylyltransferase</fullName>
    </submittedName>
</protein>
<evidence type="ECO:0000313" key="3">
    <source>
        <dbReference type="Proteomes" id="UP000326671"/>
    </source>
</evidence>
<gene>
    <name evidence="2" type="ORF">F4V44_25105</name>
</gene>
<dbReference type="PANTHER" id="PTHR10953:SF102">
    <property type="entry name" value="ADENYLYLTRANSFERASE AND SULFURTRANSFERASE MOCS3"/>
    <property type="match status" value="1"/>
</dbReference>
<accession>A0A5J5GX55</accession>
<dbReference type="RefSeq" id="WP_150442728.1">
    <property type="nucleotide sequence ID" value="NZ_VYKL01000058.1"/>
</dbReference>
<dbReference type="SUPFAM" id="SSF69572">
    <property type="entry name" value="Activating enzymes of the ubiquitin-like proteins"/>
    <property type="match status" value="1"/>
</dbReference>
<dbReference type="InterPro" id="IPR045886">
    <property type="entry name" value="ThiF/MoeB/HesA"/>
</dbReference>
<feature type="domain" description="THIF-type NAD/FAD binding fold" evidence="1">
    <location>
        <begin position="141"/>
        <end position="328"/>
    </location>
</feature>
<dbReference type="AlphaFoldDB" id="A0A5J5GX55"/>
<dbReference type="InterPro" id="IPR000594">
    <property type="entry name" value="ThiF_NAD_FAD-bd"/>
</dbReference>
<dbReference type="InterPro" id="IPR035985">
    <property type="entry name" value="Ubiquitin-activating_enz"/>
</dbReference>
<dbReference type="Pfam" id="PF00899">
    <property type="entry name" value="ThiF"/>
    <property type="match status" value="1"/>
</dbReference>
<dbReference type="GO" id="GO:0005829">
    <property type="term" value="C:cytosol"/>
    <property type="evidence" value="ECO:0007669"/>
    <property type="project" value="TreeGrafter"/>
</dbReference>
<reference evidence="2 3" key="1">
    <citation type="submission" date="2019-09" db="EMBL/GenBank/DDBJ databases">
        <title>Whole genome sequences of isolates from the Mars Exploration Rovers.</title>
        <authorList>
            <person name="Seuylemezian A."/>
            <person name="Vaishampayan P."/>
        </authorList>
    </citation>
    <scope>NUCLEOTIDE SEQUENCE [LARGE SCALE GENOMIC DNA]</scope>
    <source>
        <strain evidence="2 3">MER_TA_151</strain>
    </source>
</reference>
<evidence type="ECO:0000259" key="1">
    <source>
        <dbReference type="Pfam" id="PF00899"/>
    </source>
</evidence>
<dbReference type="PANTHER" id="PTHR10953">
    <property type="entry name" value="UBIQUITIN-ACTIVATING ENZYME E1"/>
    <property type="match status" value="1"/>
</dbReference>
<dbReference type="GO" id="GO:0004792">
    <property type="term" value="F:thiosulfate-cyanide sulfurtransferase activity"/>
    <property type="evidence" value="ECO:0007669"/>
    <property type="project" value="TreeGrafter"/>
</dbReference>
<keyword evidence="2" id="KW-0808">Transferase</keyword>
<dbReference type="Proteomes" id="UP000326671">
    <property type="component" value="Unassembled WGS sequence"/>
</dbReference>
<dbReference type="GO" id="GO:0008641">
    <property type="term" value="F:ubiquitin-like modifier activating enzyme activity"/>
    <property type="evidence" value="ECO:0007669"/>
    <property type="project" value="InterPro"/>
</dbReference>